<keyword evidence="1" id="KW-1133">Transmembrane helix</keyword>
<comment type="caution">
    <text evidence="2">The sequence shown here is derived from an EMBL/GenBank/DDBJ whole genome shotgun (WGS) entry which is preliminary data.</text>
</comment>
<reference evidence="2" key="1">
    <citation type="submission" date="2022-08" db="EMBL/GenBank/DDBJ databases">
        <title>A Global Phylogenomic Analysis of the Shiitake Genus Lentinula.</title>
        <authorList>
            <consortium name="DOE Joint Genome Institute"/>
            <person name="Sierra-Patev S."/>
            <person name="Min B."/>
            <person name="Naranjo-Ortiz M."/>
            <person name="Looney B."/>
            <person name="Konkel Z."/>
            <person name="Slot J.C."/>
            <person name="Sakamoto Y."/>
            <person name="Steenwyk J.L."/>
            <person name="Rokas A."/>
            <person name="Carro J."/>
            <person name="Camarero S."/>
            <person name="Ferreira P."/>
            <person name="Molpeceres G."/>
            <person name="Ruiz-Duenas F.J."/>
            <person name="Serrano A."/>
            <person name="Henrissat B."/>
            <person name="Drula E."/>
            <person name="Hughes K.W."/>
            <person name="Mata J.L."/>
            <person name="Ishikawa N.K."/>
            <person name="Vargas-Isla R."/>
            <person name="Ushijima S."/>
            <person name="Smith C.A."/>
            <person name="Ahrendt S."/>
            <person name="Andreopoulos W."/>
            <person name="He G."/>
            <person name="Labutti K."/>
            <person name="Lipzen A."/>
            <person name="Ng V."/>
            <person name="Riley R."/>
            <person name="Sandor L."/>
            <person name="Barry K."/>
            <person name="Martinez A.T."/>
            <person name="Xiao Y."/>
            <person name="Gibbons J.G."/>
            <person name="Terashima K."/>
            <person name="Grigoriev I.V."/>
            <person name="Hibbett D.S."/>
        </authorList>
    </citation>
    <scope>NUCLEOTIDE SEQUENCE</scope>
    <source>
        <strain evidence="2">RHP3577 ss4</strain>
    </source>
</reference>
<evidence type="ECO:0000313" key="3">
    <source>
        <dbReference type="Proteomes" id="UP001150217"/>
    </source>
</evidence>
<organism evidence="2 3">
    <name type="scientific">Lentinula lateritia</name>
    <dbReference type="NCBI Taxonomy" id="40482"/>
    <lineage>
        <taxon>Eukaryota</taxon>
        <taxon>Fungi</taxon>
        <taxon>Dikarya</taxon>
        <taxon>Basidiomycota</taxon>
        <taxon>Agaricomycotina</taxon>
        <taxon>Agaricomycetes</taxon>
        <taxon>Agaricomycetidae</taxon>
        <taxon>Agaricales</taxon>
        <taxon>Marasmiineae</taxon>
        <taxon>Omphalotaceae</taxon>
        <taxon>Lentinula</taxon>
    </lineage>
</organism>
<accession>A0ABQ8VAQ9</accession>
<feature type="transmembrane region" description="Helical" evidence="1">
    <location>
        <begin position="15"/>
        <end position="33"/>
    </location>
</feature>
<evidence type="ECO:0000256" key="1">
    <source>
        <dbReference type="SAM" id="Phobius"/>
    </source>
</evidence>
<dbReference type="EMBL" id="JANVFT010000054">
    <property type="protein sequence ID" value="KAJ4484471.1"/>
    <property type="molecule type" value="Genomic_DNA"/>
</dbReference>
<keyword evidence="1" id="KW-0472">Membrane</keyword>
<name>A0ABQ8VAQ9_9AGAR</name>
<keyword evidence="1" id="KW-0812">Transmembrane</keyword>
<evidence type="ECO:0000313" key="2">
    <source>
        <dbReference type="EMBL" id="KAJ4484471.1"/>
    </source>
</evidence>
<dbReference type="Proteomes" id="UP001150217">
    <property type="component" value="Unassembled WGS sequence"/>
</dbReference>
<sequence length="153" mass="17494">MGLSLVLKRFRPSNWLPGITVVWGVVMTLMELVKTYVAIDLVRLQRVSDNTKIQISTALDLNLSETYIWRVPLKDVYAGTKDLYSGASIWSIFERPAKCGRVKNHNKIQRGRSDRVICSSRITPCSLRRRVNRDKGQWELDKEELFNVAAASV</sequence>
<protein>
    <submittedName>
        <fullName evidence="2">Uncharacterized protein</fullName>
    </submittedName>
</protein>
<proteinExistence type="predicted"/>
<keyword evidence="3" id="KW-1185">Reference proteome</keyword>
<gene>
    <name evidence="2" type="ORF">C8R41DRAFT_921733</name>
</gene>